<proteinExistence type="inferred from homology"/>
<dbReference type="PANTHER" id="PTHR21066:SF17">
    <property type="entry name" value="AGAP011368-PA"/>
    <property type="match status" value="1"/>
</dbReference>
<comment type="caution">
    <text evidence="6">The sequence shown here is derived from an EMBL/GenBank/DDBJ whole genome shotgun (WGS) entry which is preliminary data.</text>
</comment>
<feature type="signal peptide" evidence="5">
    <location>
        <begin position="1"/>
        <end position="17"/>
    </location>
</feature>
<comment type="subcellular location">
    <subcellularLocation>
        <location evidence="1">Secreted</location>
    </subcellularLocation>
</comment>
<keyword evidence="7" id="KW-1185">Reference proteome</keyword>
<evidence type="ECO:0000313" key="6">
    <source>
        <dbReference type="EMBL" id="KAJ8920820.1"/>
    </source>
</evidence>
<gene>
    <name evidence="6" type="ORF">NQ315_015610</name>
</gene>
<comment type="similarity">
    <text evidence="2">Belongs to the PBP/GOBP family.</text>
</comment>
<dbReference type="GO" id="GO:0005576">
    <property type="term" value="C:extracellular region"/>
    <property type="evidence" value="ECO:0007669"/>
    <property type="project" value="UniProtKB-SubCell"/>
</dbReference>
<evidence type="ECO:0000256" key="5">
    <source>
        <dbReference type="SAM" id="SignalP"/>
    </source>
</evidence>
<keyword evidence="5" id="KW-0732">Signal</keyword>
<evidence type="ECO:0000313" key="7">
    <source>
        <dbReference type="Proteomes" id="UP001159042"/>
    </source>
</evidence>
<dbReference type="PANTHER" id="PTHR21066">
    <property type="entry name" value="ODORANT-BINDING PROTEIN 59A-RELATED"/>
    <property type="match status" value="1"/>
</dbReference>
<dbReference type="GO" id="GO:0005549">
    <property type="term" value="F:odorant binding"/>
    <property type="evidence" value="ECO:0007669"/>
    <property type="project" value="InterPro"/>
</dbReference>
<dbReference type="SUPFAM" id="SSF47565">
    <property type="entry name" value="Insect pheromone/odorant-binding proteins"/>
    <property type="match status" value="1"/>
</dbReference>
<evidence type="ECO:0000256" key="4">
    <source>
        <dbReference type="SAM" id="MobiDB-lite"/>
    </source>
</evidence>
<evidence type="ECO:0000256" key="3">
    <source>
        <dbReference type="ARBA" id="ARBA00022525"/>
    </source>
</evidence>
<dbReference type="Gene3D" id="1.10.238.270">
    <property type="match status" value="1"/>
</dbReference>
<evidence type="ECO:0000256" key="2">
    <source>
        <dbReference type="ARBA" id="ARBA00008098"/>
    </source>
</evidence>
<feature type="region of interest" description="Disordered" evidence="4">
    <location>
        <begin position="224"/>
        <end position="247"/>
    </location>
</feature>
<dbReference type="InterPro" id="IPR052295">
    <property type="entry name" value="Odorant-binding_protein"/>
</dbReference>
<dbReference type="AlphaFoldDB" id="A0AAV8W3A8"/>
<feature type="chain" id="PRO_5044001194" evidence="5">
    <location>
        <begin position="18"/>
        <end position="247"/>
    </location>
</feature>
<evidence type="ECO:0000256" key="1">
    <source>
        <dbReference type="ARBA" id="ARBA00004613"/>
    </source>
</evidence>
<dbReference type="InterPro" id="IPR006170">
    <property type="entry name" value="PBP/GOBP"/>
</dbReference>
<dbReference type="Proteomes" id="UP001159042">
    <property type="component" value="Unassembled WGS sequence"/>
</dbReference>
<dbReference type="EMBL" id="JANEYG010000012">
    <property type="protein sequence ID" value="KAJ8920820.1"/>
    <property type="molecule type" value="Genomic_DNA"/>
</dbReference>
<reference evidence="6 7" key="1">
    <citation type="journal article" date="2023" name="Insect Mol. Biol.">
        <title>Genome sequencing provides insights into the evolution of gene families encoding plant cell wall-degrading enzymes in longhorned beetles.</title>
        <authorList>
            <person name="Shin N.R."/>
            <person name="Okamura Y."/>
            <person name="Kirsch R."/>
            <person name="Pauchet Y."/>
        </authorList>
    </citation>
    <scope>NUCLEOTIDE SEQUENCE [LARGE SCALE GENOMIC DNA]</scope>
    <source>
        <strain evidence="6">EAD_L_NR</strain>
    </source>
</reference>
<dbReference type="InterPro" id="IPR036728">
    <property type="entry name" value="PBP_GOBP_sf"/>
</dbReference>
<protein>
    <submittedName>
        <fullName evidence="6">Uncharacterized protein</fullName>
    </submittedName>
</protein>
<organism evidence="6 7">
    <name type="scientific">Exocentrus adspersus</name>
    <dbReference type="NCBI Taxonomy" id="1586481"/>
    <lineage>
        <taxon>Eukaryota</taxon>
        <taxon>Metazoa</taxon>
        <taxon>Ecdysozoa</taxon>
        <taxon>Arthropoda</taxon>
        <taxon>Hexapoda</taxon>
        <taxon>Insecta</taxon>
        <taxon>Pterygota</taxon>
        <taxon>Neoptera</taxon>
        <taxon>Endopterygota</taxon>
        <taxon>Coleoptera</taxon>
        <taxon>Polyphaga</taxon>
        <taxon>Cucujiformia</taxon>
        <taxon>Chrysomeloidea</taxon>
        <taxon>Cerambycidae</taxon>
        <taxon>Lamiinae</taxon>
        <taxon>Acanthocinini</taxon>
        <taxon>Exocentrus</taxon>
    </lineage>
</organism>
<name>A0AAV8W3A8_9CUCU</name>
<keyword evidence="3" id="KW-0964">Secreted</keyword>
<accession>A0AAV8W3A8</accession>
<dbReference type="Pfam" id="PF01395">
    <property type="entry name" value="PBP_GOBP"/>
    <property type="match status" value="1"/>
</dbReference>
<sequence length="247" mass="27877">MNNVVALCALLVAAVTAYNFEDPEFNAILADDFEEFSNSATFLHPRSRRDEEAVTEKEKCHHHHRRQHACCAADLMKKIHGEDADLKRECFKETAGKDKLEKGDPFSCKELERRKERITCVMQCVGQKMGILDSQGDPKEEEFESSLKESFSSEPWLASSQDKVISTCLDEGRNATANRDAADTTTCNPAGVKIAHCLYREIQLNCPAEQIKDEKACSRIRDRIRGRDFFQPPPPPPGASEEEEQDN</sequence>